<feature type="non-terminal residue" evidence="2">
    <location>
        <position position="145"/>
    </location>
</feature>
<protein>
    <recommendedName>
        <fullName evidence="1">RNase III domain-containing protein</fullName>
    </recommendedName>
</protein>
<organism evidence="2 3">
    <name type="scientific">Candidatus Jidaibacter acanthamoebae</name>
    <dbReference type="NCBI Taxonomy" id="86105"/>
    <lineage>
        <taxon>Bacteria</taxon>
        <taxon>Pseudomonadati</taxon>
        <taxon>Pseudomonadota</taxon>
        <taxon>Alphaproteobacteria</taxon>
        <taxon>Rickettsiales</taxon>
        <taxon>Candidatus Midichloriaceae</taxon>
        <taxon>Candidatus Jidaibacter</taxon>
    </lineage>
</organism>
<name>A0A0C1QLA5_9RICK</name>
<dbReference type="EMBL" id="JSWE01000129">
    <property type="protein sequence ID" value="KIE04898.1"/>
    <property type="molecule type" value="Genomic_DNA"/>
</dbReference>
<dbReference type="GO" id="GO:0004525">
    <property type="term" value="F:ribonuclease III activity"/>
    <property type="evidence" value="ECO:0007669"/>
    <property type="project" value="InterPro"/>
</dbReference>
<dbReference type="Pfam" id="PF14622">
    <property type="entry name" value="Ribonucleas_3_3"/>
    <property type="match status" value="1"/>
</dbReference>
<proteinExistence type="predicted"/>
<keyword evidence="3" id="KW-1185">Reference proteome</keyword>
<evidence type="ECO:0000313" key="3">
    <source>
        <dbReference type="Proteomes" id="UP000031258"/>
    </source>
</evidence>
<evidence type="ECO:0000259" key="1">
    <source>
        <dbReference type="PROSITE" id="PS50142"/>
    </source>
</evidence>
<comment type="caution">
    <text evidence="2">The sequence shown here is derived from an EMBL/GenBank/DDBJ whole genome shotgun (WGS) entry which is preliminary data.</text>
</comment>
<dbReference type="Gene3D" id="1.10.1520.10">
    <property type="entry name" value="Ribonuclease III domain"/>
    <property type="match status" value="1"/>
</dbReference>
<dbReference type="CDD" id="cd00593">
    <property type="entry name" value="RIBOc"/>
    <property type="match status" value="1"/>
</dbReference>
<dbReference type="GO" id="GO:0006396">
    <property type="term" value="P:RNA processing"/>
    <property type="evidence" value="ECO:0007669"/>
    <property type="project" value="InterPro"/>
</dbReference>
<dbReference type="InterPro" id="IPR036389">
    <property type="entry name" value="RNase_III_sf"/>
</dbReference>
<dbReference type="RefSeq" id="WP_239647829.1">
    <property type="nucleotide sequence ID" value="NZ_JSWE01000129.1"/>
</dbReference>
<dbReference type="PROSITE" id="PS50142">
    <property type="entry name" value="RNASE_3_2"/>
    <property type="match status" value="1"/>
</dbReference>
<dbReference type="AlphaFoldDB" id="A0A0C1QLA5"/>
<dbReference type="Proteomes" id="UP000031258">
    <property type="component" value="Unassembled WGS sequence"/>
</dbReference>
<feature type="non-terminal residue" evidence="2">
    <location>
        <position position="1"/>
    </location>
</feature>
<feature type="domain" description="RNase III" evidence="1">
    <location>
        <begin position="1"/>
        <end position="69"/>
    </location>
</feature>
<accession>A0A0C1QLA5</accession>
<reference evidence="2 3" key="1">
    <citation type="submission" date="2014-11" db="EMBL/GenBank/DDBJ databases">
        <title>A Rickettsiales Symbiont of Amoebae With Ancient Features.</title>
        <authorList>
            <person name="Schulz F."/>
            <person name="Martijn J."/>
            <person name="Wascher F."/>
            <person name="Kostanjsek R."/>
            <person name="Ettema T.J."/>
            <person name="Horn M."/>
        </authorList>
    </citation>
    <scope>NUCLEOTIDE SEQUENCE [LARGE SCALE GENOMIC DNA]</scope>
    <source>
        <strain evidence="2 3">UWC36</strain>
    </source>
</reference>
<sequence length="145" mass="16054">SIVLEQNPKSKKGELNNRVSNLVSNNSTLLDVAKKLNLGEYIIHNGQINDRILADAMEAIIGAIYLDSGENEALIKAFIIRHWEPLKLTPEVEAFKAIKEDNTGLLDGLLKTGVNPNVSARNVNVGRYKFLYDQGSFTLLYIAVT</sequence>
<dbReference type="STRING" id="86105.NF27_FD00010"/>
<gene>
    <name evidence="2" type="ORF">NF27_FD00010</name>
</gene>
<dbReference type="InterPro" id="IPR000999">
    <property type="entry name" value="RNase_III_dom"/>
</dbReference>
<dbReference type="SUPFAM" id="SSF69065">
    <property type="entry name" value="RNase III domain-like"/>
    <property type="match status" value="1"/>
</dbReference>
<evidence type="ECO:0000313" key="2">
    <source>
        <dbReference type="EMBL" id="KIE04898.1"/>
    </source>
</evidence>